<dbReference type="Pfam" id="PF09737">
    <property type="entry name" value="Det1"/>
    <property type="match status" value="2"/>
</dbReference>
<name>A0A9W8G3S2_9FUNG</name>
<protein>
    <submittedName>
        <fullName evidence="1">Uncharacterized protein</fullName>
    </submittedName>
</protein>
<dbReference type="PANTHER" id="PTHR13374">
    <property type="entry name" value="DET1 HOMOLOG DE-ETIOLATED-1 HOMOLOG"/>
    <property type="match status" value="1"/>
</dbReference>
<accession>A0A9W8G3S2</accession>
<dbReference type="GO" id="GO:0031461">
    <property type="term" value="C:cullin-RING ubiquitin ligase complex"/>
    <property type="evidence" value="ECO:0007669"/>
    <property type="project" value="TreeGrafter"/>
</dbReference>
<proteinExistence type="predicted"/>
<dbReference type="GO" id="GO:0016567">
    <property type="term" value="P:protein ubiquitination"/>
    <property type="evidence" value="ECO:0007669"/>
    <property type="project" value="TreeGrafter"/>
</dbReference>
<organism evidence="1 2">
    <name type="scientific">Coemansia spiralis</name>
    <dbReference type="NCBI Taxonomy" id="417178"/>
    <lineage>
        <taxon>Eukaryota</taxon>
        <taxon>Fungi</taxon>
        <taxon>Fungi incertae sedis</taxon>
        <taxon>Zoopagomycota</taxon>
        <taxon>Kickxellomycotina</taxon>
        <taxon>Kickxellomycetes</taxon>
        <taxon>Kickxellales</taxon>
        <taxon>Kickxellaceae</taxon>
        <taxon>Coemansia</taxon>
    </lineage>
</organism>
<dbReference type="PANTHER" id="PTHR13374:SF3">
    <property type="entry name" value="DET1 HOMOLOG"/>
    <property type="match status" value="1"/>
</dbReference>
<dbReference type="Proteomes" id="UP001151518">
    <property type="component" value="Unassembled WGS sequence"/>
</dbReference>
<reference evidence="1" key="1">
    <citation type="submission" date="2022-07" db="EMBL/GenBank/DDBJ databases">
        <title>Phylogenomic reconstructions and comparative analyses of Kickxellomycotina fungi.</title>
        <authorList>
            <person name="Reynolds N.K."/>
            <person name="Stajich J.E."/>
            <person name="Barry K."/>
            <person name="Grigoriev I.V."/>
            <person name="Crous P."/>
            <person name="Smith M.E."/>
        </authorList>
    </citation>
    <scope>NUCLEOTIDE SEQUENCE</scope>
    <source>
        <strain evidence="1">NRRL 3115</strain>
    </source>
</reference>
<evidence type="ECO:0000313" key="2">
    <source>
        <dbReference type="Proteomes" id="UP001151518"/>
    </source>
</evidence>
<dbReference type="OrthoDB" id="18339at2759"/>
<dbReference type="AlphaFoldDB" id="A0A9W8G3S2"/>
<dbReference type="GO" id="GO:0032436">
    <property type="term" value="P:positive regulation of proteasomal ubiquitin-dependent protein catabolic process"/>
    <property type="evidence" value="ECO:0007669"/>
    <property type="project" value="TreeGrafter"/>
</dbReference>
<gene>
    <name evidence="1" type="ORF">GGI25_004848</name>
</gene>
<sequence>MLIEPNNLSGLLRRRSSVLGVRPNVVSSCIYPNYTLYNVETPDCYFRRFTPDGKFLIAFNRSLSGLQVYHVLGASASTQQLLNASKSISKSEFWHFFKLAWSQTYTGFGENLHRDLCLVTSNMCHLIIVRLKRSNDFGSGADQLQNESQRPNVLSCIKAMEDITILVVDIQSGNVTDKREYPGDIIYLSGHNGISLYEDQLCFLSLKNQCLRILRINSNGTLVDEREIGWYTNQDDVVYDDMLQMREEQCLALQREKALKRKRDIMQGASFSGCFGDAQIPQRVKQQRISRAKNINRPQPYHLLFAGEPSANTSSIEFTPEALNPGPSSSLSLSLSSLPFGPSQPQASLAAQSLPQSLSIENPHGYDVHCPELPVNTFTSSATSISFSGGGGGSGGVGERLPFIFPFSPQAQEALNNNGNDADAVLASRQQDQTPGTTSWYSLFDSINPLLAMSADRAAAFMPLQALHRLPPHYRLMFARAMQPAGRMENLADSDVPTIESSLVSAPHSGLKQRLLGALFIRAKARNDNGLSLQYFYRTFRQYEGLVLWRAQFVTRNRMLLRFVPLQVATSRSHVPRSSSITSSTMANSFTVLAEYDIIEARFVRIWDSSDRELCEEIEKRLDVYRAPMASSGGLSGSISTHAPSLSNDVYLRDAFEFTQSAIRTARSGGPIQAARKASALLPFAPQCTQESPLLDPSRFKCNLRIRQSIERFRPASLAPIRFYDRATGAVKFVLSPTPYHPSQHLLLVNEQTALQPLETVPPSDAEYNGGVGVLASGAVLLPSSGSADDMNMANDGSPAANSSNASSPKSGIMYLLHPFLPLILSSRNDSGSNSLSVSNIHFRQG</sequence>
<dbReference type="GO" id="GO:0005634">
    <property type="term" value="C:nucleus"/>
    <property type="evidence" value="ECO:0007669"/>
    <property type="project" value="TreeGrafter"/>
</dbReference>
<dbReference type="InterPro" id="IPR019138">
    <property type="entry name" value="De-etiolated_protein_1_Det1"/>
</dbReference>
<dbReference type="GO" id="GO:0031625">
    <property type="term" value="F:ubiquitin protein ligase binding"/>
    <property type="evidence" value="ECO:0007669"/>
    <property type="project" value="TreeGrafter"/>
</dbReference>
<dbReference type="EMBL" id="JANBTW010000072">
    <property type="protein sequence ID" value="KAJ2673095.1"/>
    <property type="molecule type" value="Genomic_DNA"/>
</dbReference>
<comment type="caution">
    <text evidence="1">The sequence shown here is derived from an EMBL/GenBank/DDBJ whole genome shotgun (WGS) entry which is preliminary data.</text>
</comment>
<dbReference type="GO" id="GO:1990756">
    <property type="term" value="F:ubiquitin-like ligase-substrate adaptor activity"/>
    <property type="evidence" value="ECO:0007669"/>
    <property type="project" value="TreeGrafter"/>
</dbReference>
<evidence type="ECO:0000313" key="1">
    <source>
        <dbReference type="EMBL" id="KAJ2673095.1"/>
    </source>
</evidence>